<keyword evidence="1" id="KW-0479">Metal-binding</keyword>
<dbReference type="EMBL" id="BRPK01000007">
    <property type="protein sequence ID" value="GLB39896.1"/>
    <property type="molecule type" value="Genomic_DNA"/>
</dbReference>
<comment type="caution">
    <text evidence="6">The sequence shown here is derived from an EMBL/GenBank/DDBJ whole genome shotgun (WGS) entry which is preliminary data.</text>
</comment>
<dbReference type="Pfam" id="PF20179">
    <property type="entry name" value="MSS51_C"/>
    <property type="match status" value="1"/>
</dbReference>
<dbReference type="PANTHER" id="PTHR47570:SF1">
    <property type="entry name" value="ZINC ION BINDING PROTEIN"/>
    <property type="match status" value="1"/>
</dbReference>
<dbReference type="InterPro" id="IPR046824">
    <property type="entry name" value="Mss51-like_C"/>
</dbReference>
<dbReference type="OrthoDB" id="432970at2759"/>
<proteinExistence type="predicted"/>
<evidence type="ECO:0000256" key="1">
    <source>
        <dbReference type="ARBA" id="ARBA00022723"/>
    </source>
</evidence>
<protein>
    <submittedName>
        <fullName evidence="6">MYND finger</fullName>
    </submittedName>
</protein>
<dbReference type="Gene3D" id="6.10.140.2220">
    <property type="match status" value="1"/>
</dbReference>
<gene>
    <name evidence="6" type="ORF">LshimejAT787_0704060</name>
</gene>
<dbReference type="AlphaFoldDB" id="A0A9P3UR54"/>
<keyword evidence="2 4" id="KW-0863">Zinc-finger</keyword>
<dbReference type="PANTHER" id="PTHR47570">
    <property type="entry name" value="ZINC ION BINDING PROTEIN"/>
    <property type="match status" value="1"/>
</dbReference>
<organism evidence="6 7">
    <name type="scientific">Lyophyllum shimeji</name>
    <name type="common">Hon-shimeji</name>
    <name type="synonym">Tricholoma shimeji</name>
    <dbReference type="NCBI Taxonomy" id="47721"/>
    <lineage>
        <taxon>Eukaryota</taxon>
        <taxon>Fungi</taxon>
        <taxon>Dikarya</taxon>
        <taxon>Basidiomycota</taxon>
        <taxon>Agaricomycotina</taxon>
        <taxon>Agaricomycetes</taxon>
        <taxon>Agaricomycetidae</taxon>
        <taxon>Agaricales</taxon>
        <taxon>Tricholomatineae</taxon>
        <taxon>Lyophyllaceae</taxon>
        <taxon>Lyophyllum</taxon>
    </lineage>
</organism>
<name>A0A9P3UR54_LYOSH</name>
<evidence type="ECO:0000256" key="2">
    <source>
        <dbReference type="ARBA" id="ARBA00022771"/>
    </source>
</evidence>
<sequence>MATAMHAALHAQQIAEQVKAFRRGLPVDSTVDPVCLNCQRQQEPGKKLLRCSECKVARYCDQKCATADWNVGHREMCKDMREAILKLGAMQAIAEQFPWAKQEHDGTFDFSILLASKSLLGSGREFGWWTRTPCCADRSRYVWGFQLLEEDHLTDDMGWRLRREHLPWLDFAAGQATPPRVPPPLDHSWSKYYEWRGLPLDSPAALLLHWPLTVYRLLHLLGLASAYPQGRRHLTVHLLGVEREIDFVPVFGELALLFPNTDLDLVFFGPGVAKLLEKAHSNHSCLASRPFVYMYKAPKVSGSGTIRIELSRSGAFYDGANMSSLRKQRPDAIIALDAGLCAYPEWRSVIFASRALAIPFAVTDYNEVSLRGDVKLLFRKLPLMPTVYWPTVELTGPERERIIDMCGAEYPIELNPFMHPGPRPQIVHGGPNSFNAYTLVVTPGAGA</sequence>
<dbReference type="InterPro" id="IPR002893">
    <property type="entry name" value="Znf_MYND"/>
</dbReference>
<evidence type="ECO:0000313" key="6">
    <source>
        <dbReference type="EMBL" id="GLB39896.1"/>
    </source>
</evidence>
<dbReference type="GO" id="GO:0008270">
    <property type="term" value="F:zinc ion binding"/>
    <property type="evidence" value="ECO:0007669"/>
    <property type="project" value="UniProtKB-KW"/>
</dbReference>
<dbReference type="PROSITE" id="PS01360">
    <property type="entry name" value="ZF_MYND_1"/>
    <property type="match status" value="1"/>
</dbReference>
<keyword evidence="7" id="KW-1185">Reference proteome</keyword>
<reference evidence="6" key="1">
    <citation type="submission" date="2022-07" db="EMBL/GenBank/DDBJ databases">
        <title>The genome of Lyophyllum shimeji provides insight into the initial evolution of ectomycorrhizal fungal genome.</title>
        <authorList>
            <person name="Kobayashi Y."/>
            <person name="Shibata T."/>
            <person name="Hirakawa H."/>
            <person name="Shigenobu S."/>
            <person name="Nishiyama T."/>
            <person name="Yamada A."/>
            <person name="Hasebe M."/>
            <person name="Kawaguchi M."/>
        </authorList>
    </citation>
    <scope>NUCLEOTIDE SEQUENCE</scope>
    <source>
        <strain evidence="6">AT787</strain>
    </source>
</reference>
<dbReference type="Proteomes" id="UP001063166">
    <property type="component" value="Unassembled WGS sequence"/>
</dbReference>
<dbReference type="SUPFAM" id="SSF144232">
    <property type="entry name" value="HIT/MYND zinc finger-like"/>
    <property type="match status" value="1"/>
</dbReference>
<evidence type="ECO:0000259" key="5">
    <source>
        <dbReference type="PROSITE" id="PS50865"/>
    </source>
</evidence>
<dbReference type="PROSITE" id="PS50865">
    <property type="entry name" value="ZF_MYND_2"/>
    <property type="match status" value="1"/>
</dbReference>
<feature type="domain" description="MYND-type" evidence="5">
    <location>
        <begin position="35"/>
        <end position="77"/>
    </location>
</feature>
<evidence type="ECO:0000256" key="4">
    <source>
        <dbReference type="PROSITE-ProRule" id="PRU00134"/>
    </source>
</evidence>
<accession>A0A9P3UR54</accession>
<keyword evidence="3" id="KW-0862">Zinc</keyword>
<evidence type="ECO:0000256" key="3">
    <source>
        <dbReference type="ARBA" id="ARBA00022833"/>
    </source>
</evidence>
<dbReference type="Pfam" id="PF01753">
    <property type="entry name" value="zf-MYND"/>
    <property type="match status" value="1"/>
</dbReference>
<evidence type="ECO:0000313" key="7">
    <source>
        <dbReference type="Proteomes" id="UP001063166"/>
    </source>
</evidence>